<dbReference type="GO" id="GO:0005524">
    <property type="term" value="F:ATP binding"/>
    <property type="evidence" value="ECO:0007669"/>
    <property type="project" value="UniProtKB-KW"/>
</dbReference>
<comment type="subcellular location">
    <subcellularLocation>
        <location evidence="1">Cell membrane</location>
        <topology evidence="1">Multi-pass membrane protein</topology>
    </subcellularLocation>
</comment>
<feature type="transmembrane region" description="Helical" evidence="8">
    <location>
        <begin position="183"/>
        <end position="203"/>
    </location>
</feature>
<evidence type="ECO:0000313" key="11">
    <source>
        <dbReference type="EMBL" id="AWK71194.1"/>
    </source>
</evidence>
<dbReference type="SUPFAM" id="SSF52540">
    <property type="entry name" value="P-loop containing nucleoside triphosphate hydrolases"/>
    <property type="match status" value="1"/>
</dbReference>
<evidence type="ECO:0000313" key="12">
    <source>
        <dbReference type="Proteomes" id="UP000245711"/>
    </source>
</evidence>
<dbReference type="Gene3D" id="3.40.50.300">
    <property type="entry name" value="P-loop containing nucleotide triphosphate hydrolases"/>
    <property type="match status" value="1"/>
</dbReference>
<dbReference type="GO" id="GO:0005886">
    <property type="term" value="C:plasma membrane"/>
    <property type="evidence" value="ECO:0007669"/>
    <property type="project" value="UniProtKB-SubCell"/>
</dbReference>
<evidence type="ECO:0000256" key="3">
    <source>
        <dbReference type="ARBA" id="ARBA00022741"/>
    </source>
</evidence>
<feature type="region of interest" description="Disordered" evidence="7">
    <location>
        <begin position="1"/>
        <end position="23"/>
    </location>
</feature>
<feature type="transmembrane region" description="Helical" evidence="8">
    <location>
        <begin position="80"/>
        <end position="100"/>
    </location>
</feature>
<keyword evidence="6 8" id="KW-0472">Membrane</keyword>
<dbReference type="CDD" id="cd18584">
    <property type="entry name" value="ABC_6TM_AarD_CydD"/>
    <property type="match status" value="1"/>
</dbReference>
<proteinExistence type="predicted"/>
<dbReference type="RefSeq" id="WP_109327235.1">
    <property type="nucleotide sequence ID" value="NZ_CP021354.1"/>
</dbReference>
<dbReference type="InterPro" id="IPR039421">
    <property type="entry name" value="Type_1_exporter"/>
</dbReference>
<dbReference type="PANTHER" id="PTHR24221">
    <property type="entry name" value="ATP-BINDING CASSETTE SUB-FAMILY B"/>
    <property type="match status" value="1"/>
</dbReference>
<feature type="transmembrane region" description="Helical" evidence="8">
    <location>
        <begin position="39"/>
        <end position="60"/>
    </location>
</feature>
<dbReference type="SMART" id="SM00382">
    <property type="entry name" value="AAA"/>
    <property type="match status" value="1"/>
</dbReference>
<protein>
    <submittedName>
        <fullName evidence="11">Thiol reductant ABC exporter subunit CydD</fullName>
    </submittedName>
</protein>
<evidence type="ECO:0000256" key="5">
    <source>
        <dbReference type="ARBA" id="ARBA00022989"/>
    </source>
</evidence>
<feature type="transmembrane region" description="Helical" evidence="8">
    <location>
        <begin position="154"/>
        <end position="177"/>
    </location>
</feature>
<keyword evidence="3" id="KW-0547">Nucleotide-binding</keyword>
<dbReference type="Pfam" id="PF00664">
    <property type="entry name" value="ABC_membrane"/>
    <property type="match status" value="1"/>
</dbReference>
<dbReference type="CDD" id="cd03228">
    <property type="entry name" value="ABCC_MRP_Like"/>
    <property type="match status" value="1"/>
</dbReference>
<keyword evidence="5 8" id="KW-1133">Transmembrane helix</keyword>
<dbReference type="InterPro" id="IPR014216">
    <property type="entry name" value="ABC_transptr_CydD"/>
</dbReference>
<dbReference type="Gene3D" id="1.20.1560.10">
    <property type="entry name" value="ABC transporter type 1, transmembrane domain"/>
    <property type="match status" value="1"/>
</dbReference>
<dbReference type="GO" id="GO:0042883">
    <property type="term" value="P:cysteine transport"/>
    <property type="evidence" value="ECO:0007669"/>
    <property type="project" value="InterPro"/>
</dbReference>
<reference evidence="11 12" key="1">
    <citation type="submission" date="2017-05" db="EMBL/GenBank/DDBJ databases">
        <title>Isolation of Rhodococcus sp. S2-17 biodegrading of BP-3.</title>
        <authorList>
            <person name="Lee Y."/>
            <person name="Kim K.H."/>
            <person name="Chun B.H."/>
            <person name="Jung H.S."/>
            <person name="Jeon C.O."/>
        </authorList>
    </citation>
    <scope>NUCLEOTIDE SEQUENCE [LARGE SCALE GENOMIC DNA]</scope>
    <source>
        <strain evidence="11 12">S2-17</strain>
    </source>
</reference>
<dbReference type="PANTHER" id="PTHR24221:SF590">
    <property type="entry name" value="COMPONENT LINKED WITH THE ASSEMBLY OF CYTOCHROME' TRANSPORT TRANSMEMBRANE ATP-BINDING PROTEIN ABC TRANSPORTER CYDD-RELATED"/>
    <property type="match status" value="1"/>
</dbReference>
<keyword evidence="2 8" id="KW-0812">Transmembrane</keyword>
<keyword evidence="4" id="KW-0067">ATP-binding</keyword>
<evidence type="ECO:0000259" key="9">
    <source>
        <dbReference type="PROSITE" id="PS50893"/>
    </source>
</evidence>
<dbReference type="PROSITE" id="PS50893">
    <property type="entry name" value="ABC_TRANSPORTER_2"/>
    <property type="match status" value="1"/>
</dbReference>
<dbReference type="InterPro" id="IPR003593">
    <property type="entry name" value="AAA+_ATPase"/>
</dbReference>
<evidence type="ECO:0000256" key="1">
    <source>
        <dbReference type="ARBA" id="ARBA00004651"/>
    </source>
</evidence>
<dbReference type="InterPro" id="IPR036640">
    <property type="entry name" value="ABC1_TM_sf"/>
</dbReference>
<dbReference type="NCBIfam" id="TIGR02857">
    <property type="entry name" value="CydD"/>
    <property type="match status" value="1"/>
</dbReference>
<evidence type="ECO:0000259" key="10">
    <source>
        <dbReference type="PROSITE" id="PS50929"/>
    </source>
</evidence>
<evidence type="ECO:0000256" key="8">
    <source>
        <dbReference type="SAM" id="Phobius"/>
    </source>
</evidence>
<dbReference type="InterPro" id="IPR011527">
    <property type="entry name" value="ABC1_TM_dom"/>
</dbReference>
<dbReference type="PROSITE" id="PS50929">
    <property type="entry name" value="ABC_TM1F"/>
    <property type="match status" value="1"/>
</dbReference>
<keyword evidence="12" id="KW-1185">Reference proteome</keyword>
<sequence length="567" mass="59835">MSVDTGSELRLPGERPTGKAGSRPPIDPRLWRYSAAARGYLVLTVGLSVVNVAMVVISALALGRILAGIIVDDVTDVRRWITELSVLLLAMGVRVLGTWLQSRFAHRAASRVVAELKGEVLGVAARIRPRDLDVRRDEIATVLTRGIDGLLPYLTGYLPALVLAATLTPATLAVIVFQDLTSAAIIFVTLPLIPIFMILIGLLTRGKAAKTLTAMTALSSQLLDLLAGLPTLRALGREHGPAARVRELGDAHRRTAMSALRVAFLSSMVLELLATLCVALVAVSIGLRLVYGEMSLEAGIVALILAPEVYLPLRMVGTRFHAAEDGIAAAERAFAVIDTELPGNGGGIGRIDARGASIEFDGVSVQSRRGMAPHALSGVLEPARVTALTGPNGSGKSTAVQVLLALTDPDAGEVRVAGTPVPQLDRTAWWAQVAWLPQRPVLVPGTLEENLRLIGDVEDIGAACAATGFDAVLAELPDGWSTRVGAGGAGLSLGQRQRLALTRVLATRRPVLILDEPTAHLDDRSEETVLYSLRRLAAAGKTVVVIAHRASVLAAADSVIEVRADVE</sequence>
<dbReference type="InterPro" id="IPR027417">
    <property type="entry name" value="P-loop_NTPase"/>
</dbReference>
<accession>A0A2S2BRK5</accession>
<dbReference type="InterPro" id="IPR003439">
    <property type="entry name" value="ABC_transporter-like_ATP-bd"/>
</dbReference>
<dbReference type="OrthoDB" id="9806127at2"/>
<gene>
    <name evidence="11" type="ORF">CBI38_05970</name>
</gene>
<evidence type="ECO:0000256" key="4">
    <source>
        <dbReference type="ARBA" id="ARBA00022840"/>
    </source>
</evidence>
<dbReference type="AlphaFoldDB" id="A0A2S2BRK5"/>
<dbReference type="GO" id="GO:0140359">
    <property type="term" value="F:ABC-type transporter activity"/>
    <property type="evidence" value="ECO:0007669"/>
    <property type="project" value="InterPro"/>
</dbReference>
<dbReference type="EMBL" id="CP021354">
    <property type="protein sequence ID" value="AWK71194.1"/>
    <property type="molecule type" value="Genomic_DNA"/>
</dbReference>
<dbReference type="GO" id="GO:0016887">
    <property type="term" value="F:ATP hydrolysis activity"/>
    <property type="evidence" value="ECO:0007669"/>
    <property type="project" value="InterPro"/>
</dbReference>
<feature type="domain" description="ABC transporter" evidence="9">
    <location>
        <begin position="358"/>
        <end position="566"/>
    </location>
</feature>
<dbReference type="Proteomes" id="UP000245711">
    <property type="component" value="Chromosome"/>
</dbReference>
<feature type="domain" description="ABC transmembrane type-1" evidence="10">
    <location>
        <begin position="42"/>
        <end position="325"/>
    </location>
</feature>
<evidence type="ECO:0000256" key="2">
    <source>
        <dbReference type="ARBA" id="ARBA00022692"/>
    </source>
</evidence>
<dbReference type="KEGG" id="roz:CBI38_05970"/>
<dbReference type="Pfam" id="PF00005">
    <property type="entry name" value="ABC_tran"/>
    <property type="match status" value="1"/>
</dbReference>
<organism evidence="11 12">
    <name type="scientific">Rhodococcus oxybenzonivorans</name>
    <dbReference type="NCBI Taxonomy" id="1990687"/>
    <lineage>
        <taxon>Bacteria</taxon>
        <taxon>Bacillati</taxon>
        <taxon>Actinomycetota</taxon>
        <taxon>Actinomycetes</taxon>
        <taxon>Mycobacteriales</taxon>
        <taxon>Nocardiaceae</taxon>
        <taxon>Rhodococcus</taxon>
    </lineage>
</organism>
<evidence type="ECO:0000256" key="7">
    <source>
        <dbReference type="SAM" id="MobiDB-lite"/>
    </source>
</evidence>
<evidence type="ECO:0000256" key="6">
    <source>
        <dbReference type="ARBA" id="ARBA00023136"/>
    </source>
</evidence>
<feature type="transmembrane region" description="Helical" evidence="8">
    <location>
        <begin position="262"/>
        <end position="283"/>
    </location>
</feature>
<name>A0A2S2BRK5_9NOCA</name>
<dbReference type="SUPFAM" id="SSF90123">
    <property type="entry name" value="ABC transporter transmembrane region"/>
    <property type="match status" value="1"/>
</dbReference>